<evidence type="ECO:0000256" key="2">
    <source>
        <dbReference type="ARBA" id="ARBA00022614"/>
    </source>
</evidence>
<feature type="signal peptide" evidence="12">
    <location>
        <begin position="1"/>
        <end position="22"/>
    </location>
</feature>
<dbReference type="Gene3D" id="3.80.10.10">
    <property type="entry name" value="Ribonuclease Inhibitor"/>
    <property type="match status" value="2"/>
</dbReference>
<dbReference type="InterPro" id="IPR013210">
    <property type="entry name" value="LRR_N_plant-typ"/>
</dbReference>
<feature type="domain" description="Protein kinase" evidence="13">
    <location>
        <begin position="363"/>
        <end position="639"/>
    </location>
</feature>
<keyword evidence="15" id="KW-1185">Reference proteome</keyword>
<dbReference type="FunFam" id="3.30.200.20:FF:000489">
    <property type="entry name" value="Inactive receptor-like serine/threonine-protein kinase"/>
    <property type="match status" value="1"/>
</dbReference>
<feature type="region of interest" description="Disordered" evidence="10">
    <location>
        <begin position="260"/>
        <end position="281"/>
    </location>
</feature>
<name>A0ABD1HKJ1_SALDI</name>
<comment type="caution">
    <text evidence="14">The sequence shown here is derived from an EMBL/GenBank/DDBJ whole genome shotgun (WGS) entry which is preliminary data.</text>
</comment>
<protein>
    <submittedName>
        <fullName evidence="14">LRR receptor-like serine/threonine-protein kinaseisoform X1</fullName>
    </submittedName>
</protein>
<dbReference type="SUPFAM" id="SSF52058">
    <property type="entry name" value="L domain-like"/>
    <property type="match status" value="1"/>
</dbReference>
<feature type="chain" id="PRO_5044834039" evidence="12">
    <location>
        <begin position="23"/>
        <end position="661"/>
    </location>
</feature>
<evidence type="ECO:0000256" key="3">
    <source>
        <dbReference type="ARBA" id="ARBA00022692"/>
    </source>
</evidence>
<evidence type="ECO:0000256" key="9">
    <source>
        <dbReference type="ARBA" id="ARBA00046288"/>
    </source>
</evidence>
<keyword evidence="5" id="KW-0677">Repeat</keyword>
<dbReference type="PROSITE" id="PS50011">
    <property type="entry name" value="PROTEIN_KINASE_DOM"/>
    <property type="match status" value="1"/>
</dbReference>
<dbReference type="SUPFAM" id="SSF56112">
    <property type="entry name" value="Protein kinase-like (PK-like)"/>
    <property type="match status" value="1"/>
</dbReference>
<dbReference type="Pfam" id="PF08263">
    <property type="entry name" value="LRRNT_2"/>
    <property type="match status" value="1"/>
</dbReference>
<evidence type="ECO:0000313" key="14">
    <source>
        <dbReference type="EMBL" id="KAL1556832.1"/>
    </source>
</evidence>
<comment type="subcellular location">
    <subcellularLocation>
        <location evidence="9">Endomembrane system</location>
        <topology evidence="9">Single-pass type I membrane protein</topology>
    </subcellularLocation>
</comment>
<keyword evidence="6 11" id="KW-1133">Transmembrane helix</keyword>
<dbReference type="InterPro" id="IPR000719">
    <property type="entry name" value="Prot_kinase_dom"/>
</dbReference>
<evidence type="ECO:0000256" key="11">
    <source>
        <dbReference type="SAM" id="Phobius"/>
    </source>
</evidence>
<evidence type="ECO:0000256" key="8">
    <source>
        <dbReference type="ARBA" id="ARBA00023180"/>
    </source>
</evidence>
<reference evidence="14 15" key="1">
    <citation type="submission" date="2024-06" db="EMBL/GenBank/DDBJ databases">
        <title>A chromosome level genome sequence of Diviner's sage (Salvia divinorum).</title>
        <authorList>
            <person name="Ford S.A."/>
            <person name="Ro D.-K."/>
            <person name="Ness R.W."/>
            <person name="Phillips M.A."/>
        </authorList>
    </citation>
    <scope>NUCLEOTIDE SEQUENCE [LARGE SCALE GENOMIC DNA]</scope>
    <source>
        <strain evidence="14">SAF-2024a</strain>
        <tissue evidence="14">Leaf</tissue>
    </source>
</reference>
<evidence type="ECO:0000256" key="12">
    <source>
        <dbReference type="SAM" id="SignalP"/>
    </source>
</evidence>
<feature type="transmembrane region" description="Helical" evidence="11">
    <location>
        <begin position="290"/>
        <end position="313"/>
    </location>
</feature>
<sequence length="661" mass="72901">MMRLSTSCGVLFLSFGFFLADCATFPQNEVEALKSFKREILEDPSLVLSNWNFLDSDPCGWPFIACSLGGDHVIKLNVSGKSLKGFIAPDLYQLSDLQELILHGNLLIGAIPKEIGMLKNLKVLDLGSNQLTGAIPPEIGNISSIVKINLQSNGLAGKLPPELGNLEYLEELKLDRNKLGGILPANSSDSISDTRGTHASNSRLTGFCRSSKLIVADFSFNFLVGIIPKCLGYLPRTSFQGNCLQDKDVKQRSAAICAGGAQPAKGHSGNPKHLPTAEVAKSRTNKSKPLWVLALEIGTGTIVGVLFVIALFMASQKWKRRHSVMIPWKKSLSAKDNISIYIDSEVLKDVVRYRRQELEIACEDFSNIIGSSPDSLVYKGTMKGGPEIAVISLCIKEDQWSGYLELSFQKEVAGLARLNHENVGKLLGYCIESKPFTRMLVFDYASNGTLYEHLHYGEACQFSWTRRMRILIGIARGLKYLHAELDPPFTISNMNSSSIYLTDEFSPKLVDFECWKTVLSRSEKSSGTISNEGAVCILPNNLEGRHLDIQGNIYAFGILLLEIVSGRPPYCEDKGCLVEWAKEYLTLPEMISHVVDPELKHFRYEELKVVCDVMNLCILPSTSTRTSMVELCTMLESGIDTSVAAEMKASSLAWAELALSS</sequence>
<evidence type="ECO:0000313" key="15">
    <source>
        <dbReference type="Proteomes" id="UP001567538"/>
    </source>
</evidence>
<evidence type="ECO:0000256" key="4">
    <source>
        <dbReference type="ARBA" id="ARBA00022729"/>
    </source>
</evidence>
<evidence type="ECO:0000256" key="6">
    <source>
        <dbReference type="ARBA" id="ARBA00022989"/>
    </source>
</evidence>
<dbReference type="GO" id="GO:0012505">
    <property type="term" value="C:endomembrane system"/>
    <property type="evidence" value="ECO:0007669"/>
    <property type="project" value="UniProtKB-SubCell"/>
</dbReference>
<dbReference type="InterPro" id="IPR032675">
    <property type="entry name" value="LRR_dom_sf"/>
</dbReference>
<dbReference type="InterPro" id="IPR001245">
    <property type="entry name" value="Ser-Thr/Tyr_kinase_cat_dom"/>
</dbReference>
<evidence type="ECO:0000256" key="1">
    <source>
        <dbReference type="ARBA" id="ARBA00009592"/>
    </source>
</evidence>
<dbReference type="Proteomes" id="UP001567538">
    <property type="component" value="Unassembled WGS sequence"/>
</dbReference>
<dbReference type="AlphaFoldDB" id="A0ABD1HKJ1"/>
<evidence type="ECO:0000256" key="7">
    <source>
        <dbReference type="ARBA" id="ARBA00023136"/>
    </source>
</evidence>
<keyword evidence="3 11" id="KW-0812">Transmembrane</keyword>
<dbReference type="FunFam" id="3.80.10.10:FF:000275">
    <property type="entry name" value="Leucine-rich repeat receptor-like protein kinase"/>
    <property type="match status" value="1"/>
</dbReference>
<dbReference type="Gene3D" id="1.10.510.10">
    <property type="entry name" value="Transferase(Phosphotransferase) domain 1"/>
    <property type="match status" value="1"/>
</dbReference>
<dbReference type="InterPro" id="IPR011009">
    <property type="entry name" value="Kinase-like_dom_sf"/>
</dbReference>
<dbReference type="PANTHER" id="PTHR46084:SF19">
    <property type="entry name" value="PROTEIN KINASE DOMAIN-CONTAINING PROTEIN"/>
    <property type="match status" value="1"/>
</dbReference>
<proteinExistence type="inferred from homology"/>
<gene>
    <name evidence="14" type="ORF">AAHA92_12404</name>
</gene>
<comment type="similarity">
    <text evidence="1">Belongs to the RLP family.</text>
</comment>
<dbReference type="Pfam" id="PF07714">
    <property type="entry name" value="PK_Tyr_Ser-Thr"/>
    <property type="match status" value="1"/>
</dbReference>
<keyword evidence="4 12" id="KW-0732">Signal</keyword>
<dbReference type="PANTHER" id="PTHR46084">
    <property type="entry name" value="PROTEIN MALE DISCOVERER 2"/>
    <property type="match status" value="1"/>
</dbReference>
<dbReference type="Pfam" id="PF13855">
    <property type="entry name" value="LRR_8"/>
    <property type="match status" value="1"/>
</dbReference>
<dbReference type="InterPro" id="IPR001611">
    <property type="entry name" value="Leu-rich_rpt"/>
</dbReference>
<evidence type="ECO:0000259" key="13">
    <source>
        <dbReference type="PROSITE" id="PS50011"/>
    </source>
</evidence>
<organism evidence="14 15">
    <name type="scientific">Salvia divinorum</name>
    <name type="common">Maria pastora</name>
    <name type="synonym">Diviner's sage</name>
    <dbReference type="NCBI Taxonomy" id="28513"/>
    <lineage>
        <taxon>Eukaryota</taxon>
        <taxon>Viridiplantae</taxon>
        <taxon>Streptophyta</taxon>
        <taxon>Embryophyta</taxon>
        <taxon>Tracheophyta</taxon>
        <taxon>Spermatophyta</taxon>
        <taxon>Magnoliopsida</taxon>
        <taxon>eudicotyledons</taxon>
        <taxon>Gunneridae</taxon>
        <taxon>Pentapetalae</taxon>
        <taxon>asterids</taxon>
        <taxon>lamiids</taxon>
        <taxon>Lamiales</taxon>
        <taxon>Lamiaceae</taxon>
        <taxon>Nepetoideae</taxon>
        <taxon>Mentheae</taxon>
        <taxon>Salviinae</taxon>
        <taxon>Salvia</taxon>
        <taxon>Salvia subgen. Calosphace</taxon>
    </lineage>
</organism>
<keyword evidence="7 11" id="KW-0472">Membrane</keyword>
<keyword evidence="8" id="KW-0325">Glycoprotein</keyword>
<dbReference type="EMBL" id="JBEAFC010000005">
    <property type="protein sequence ID" value="KAL1556832.1"/>
    <property type="molecule type" value="Genomic_DNA"/>
</dbReference>
<evidence type="ECO:0000256" key="5">
    <source>
        <dbReference type="ARBA" id="ARBA00022737"/>
    </source>
</evidence>
<accession>A0ABD1HKJ1</accession>
<dbReference type="Gene3D" id="3.30.200.20">
    <property type="entry name" value="Phosphorylase Kinase, domain 1"/>
    <property type="match status" value="1"/>
</dbReference>
<evidence type="ECO:0000256" key="10">
    <source>
        <dbReference type="SAM" id="MobiDB-lite"/>
    </source>
</evidence>
<keyword evidence="2" id="KW-0433">Leucine-rich repeat</keyword>